<dbReference type="EMBL" id="SWFT01000090">
    <property type="protein sequence ID" value="KAA8902441.1"/>
    <property type="molecule type" value="Genomic_DNA"/>
</dbReference>
<evidence type="ECO:0000256" key="2">
    <source>
        <dbReference type="ARBA" id="ARBA00023027"/>
    </source>
</evidence>
<evidence type="ECO:0000259" key="5">
    <source>
        <dbReference type="Pfam" id="PF02826"/>
    </source>
</evidence>
<accession>A0A642UNV1</accession>
<evidence type="ECO:0000313" key="6">
    <source>
        <dbReference type="EMBL" id="KAA8902441.1"/>
    </source>
</evidence>
<name>A0A642UNV1_DIURU</name>
<dbReference type="Proteomes" id="UP000449547">
    <property type="component" value="Unassembled WGS sequence"/>
</dbReference>
<dbReference type="PANTHER" id="PTHR10996:SF178">
    <property type="entry name" value="2-HYDROXYACID DEHYDROGENASE YGL185C-RELATED"/>
    <property type="match status" value="1"/>
</dbReference>
<protein>
    <recommendedName>
        <fullName evidence="8">D-isomer specific 2-hydroxyacid dehydrogenase NAD-binding domain-containing protein</fullName>
    </recommendedName>
</protein>
<dbReference type="AlphaFoldDB" id="A0A642UNV1"/>
<dbReference type="PANTHER" id="PTHR10996">
    <property type="entry name" value="2-HYDROXYACID DEHYDROGENASE-RELATED"/>
    <property type="match status" value="1"/>
</dbReference>
<dbReference type="VEuPathDB" id="FungiDB:DIURU_002895"/>
<dbReference type="GO" id="GO:0051287">
    <property type="term" value="F:NAD binding"/>
    <property type="evidence" value="ECO:0007669"/>
    <property type="project" value="InterPro"/>
</dbReference>
<reference evidence="6 7" key="1">
    <citation type="submission" date="2019-07" db="EMBL/GenBank/DDBJ databases">
        <title>Genome assembly of two rare yeast pathogens: Diutina rugosa and Trichomonascus ciferrii.</title>
        <authorList>
            <person name="Mixao V."/>
            <person name="Saus E."/>
            <person name="Hansen A."/>
            <person name="Lass-Flor C."/>
            <person name="Gabaldon T."/>
        </authorList>
    </citation>
    <scope>NUCLEOTIDE SEQUENCE [LARGE SCALE GENOMIC DNA]</scope>
    <source>
        <strain evidence="6 7">CBS 613</strain>
    </source>
</reference>
<dbReference type="Gene3D" id="3.40.50.720">
    <property type="entry name" value="NAD(P)-binding Rossmann-like Domain"/>
    <property type="match status" value="2"/>
</dbReference>
<feature type="domain" description="D-isomer specific 2-hydroxyacid dehydrogenase catalytic" evidence="4">
    <location>
        <begin position="69"/>
        <end position="363"/>
    </location>
</feature>
<dbReference type="SUPFAM" id="SSF52283">
    <property type="entry name" value="Formate/glycerate dehydrogenase catalytic domain-like"/>
    <property type="match status" value="1"/>
</dbReference>
<dbReference type="SUPFAM" id="SSF51735">
    <property type="entry name" value="NAD(P)-binding Rossmann-fold domains"/>
    <property type="match status" value="1"/>
</dbReference>
<dbReference type="GO" id="GO:0016618">
    <property type="term" value="F:hydroxypyruvate reductase [NAD(P)H] activity"/>
    <property type="evidence" value="ECO:0007669"/>
    <property type="project" value="TreeGrafter"/>
</dbReference>
<keyword evidence="1 3" id="KW-0560">Oxidoreductase</keyword>
<gene>
    <name evidence="6" type="ORF">DIURU_002895</name>
</gene>
<dbReference type="OMA" id="VFRNMQW"/>
<comment type="caution">
    <text evidence="6">The sequence shown here is derived from an EMBL/GenBank/DDBJ whole genome shotgun (WGS) entry which is preliminary data.</text>
</comment>
<keyword evidence="2" id="KW-0520">NAD</keyword>
<dbReference type="RefSeq" id="XP_034012426.1">
    <property type="nucleotide sequence ID" value="XM_034155596.1"/>
</dbReference>
<evidence type="ECO:0000256" key="3">
    <source>
        <dbReference type="RuleBase" id="RU003719"/>
    </source>
</evidence>
<dbReference type="InterPro" id="IPR006139">
    <property type="entry name" value="D-isomer_2_OHA_DH_cat_dom"/>
</dbReference>
<dbReference type="GeneID" id="54781546"/>
<dbReference type="Pfam" id="PF02826">
    <property type="entry name" value="2-Hacid_dh_C"/>
    <property type="match status" value="1"/>
</dbReference>
<dbReference type="OrthoDB" id="298012at2759"/>
<evidence type="ECO:0000313" key="7">
    <source>
        <dbReference type="Proteomes" id="UP000449547"/>
    </source>
</evidence>
<keyword evidence="7" id="KW-1185">Reference proteome</keyword>
<evidence type="ECO:0000259" key="4">
    <source>
        <dbReference type="Pfam" id="PF00389"/>
    </source>
</evidence>
<dbReference type="GO" id="GO:0030267">
    <property type="term" value="F:glyoxylate reductase (NADPH) activity"/>
    <property type="evidence" value="ECO:0007669"/>
    <property type="project" value="TreeGrafter"/>
</dbReference>
<dbReference type="GO" id="GO:0005829">
    <property type="term" value="C:cytosol"/>
    <property type="evidence" value="ECO:0007669"/>
    <property type="project" value="TreeGrafter"/>
</dbReference>
<comment type="similarity">
    <text evidence="3">Belongs to the D-isomer specific 2-hydroxyacid dehydrogenase family.</text>
</comment>
<evidence type="ECO:0000256" key="1">
    <source>
        <dbReference type="ARBA" id="ARBA00023002"/>
    </source>
</evidence>
<sequence>MTKSGPKCLFLERPNFDSQEYQQFTEHFECVHFYLHNAQELYQEFAGKGADIEYIYGGYIGLGKGYHGAEVKQTFPNLKIIALASVGYDNYNVAELAEAGVTLTNAPSELAYGSVADLALYNALSSFRNFKLFEAHVNNTLNDAATIRYSLHHSEFDSKQGKAVVTPQKGHVYAHSICGRENLSPAGHNTVIVGFGQIGSLIGKRLATIGMNVHYVKRTPLSPEEQDKLGYPITYHDKLEDTVGFADLVVLACPGGKSTYHLVSKQMINKFERPIRIINISRGTVIDENALVEGLETGKVLFAALDVFEEEPKIHPGLIGRQDVVLTPHIGSATIQNFNYTMALALDNVRRVSEGLKPITQVN</sequence>
<proteinExistence type="inferred from homology"/>
<dbReference type="Pfam" id="PF00389">
    <property type="entry name" value="2-Hacid_dh"/>
    <property type="match status" value="1"/>
</dbReference>
<evidence type="ECO:0008006" key="8">
    <source>
        <dbReference type="Google" id="ProtNLM"/>
    </source>
</evidence>
<feature type="domain" description="D-isomer specific 2-hydroxyacid dehydrogenase NAD-binding" evidence="5">
    <location>
        <begin position="184"/>
        <end position="331"/>
    </location>
</feature>
<dbReference type="InterPro" id="IPR036291">
    <property type="entry name" value="NAD(P)-bd_dom_sf"/>
</dbReference>
<dbReference type="InterPro" id="IPR006140">
    <property type="entry name" value="D-isomer_DH_NAD-bd"/>
</dbReference>
<dbReference type="InterPro" id="IPR050223">
    <property type="entry name" value="D-isomer_2-hydroxyacid_DH"/>
</dbReference>
<organism evidence="6 7">
    <name type="scientific">Diutina rugosa</name>
    <name type="common">Yeast</name>
    <name type="synonym">Candida rugosa</name>
    <dbReference type="NCBI Taxonomy" id="5481"/>
    <lineage>
        <taxon>Eukaryota</taxon>
        <taxon>Fungi</taxon>
        <taxon>Dikarya</taxon>
        <taxon>Ascomycota</taxon>
        <taxon>Saccharomycotina</taxon>
        <taxon>Pichiomycetes</taxon>
        <taxon>Debaryomycetaceae</taxon>
        <taxon>Diutina</taxon>
    </lineage>
</organism>